<proteinExistence type="predicted"/>
<dbReference type="BioCyc" id="ESIR657319:G136K-220-MONOMER"/>
<sequence length="183" mass="21763">MNNQLIRGNLFLFSKPEPESKQFEKGERFFLNQAGTTESLFIVLRVTKENQLILARAFPTQQKNTCKVIIGRKEYWVRFSNLLFAERKWLSDITIYQGRCSYGNISKIYSCYNNWKEQIKKQAREKAIRKREEKIALRKARKERLERERLALYDGKKQDDIRVPSYLSNYARHPFQGGAMCPR</sequence>
<dbReference type="HOGENOM" id="CLU_1473081_0_0_9"/>
<dbReference type="AlphaFoldDB" id="D4JR76"/>
<gene>
    <name evidence="1" type="ORF">EUS_02610</name>
</gene>
<dbReference type="KEGG" id="esu:EUS_02610"/>
<accession>D4JR76</accession>
<protein>
    <submittedName>
        <fullName evidence="1">Uncharacterized protein</fullName>
    </submittedName>
</protein>
<dbReference type="Proteomes" id="UP000008803">
    <property type="component" value="Chromosome"/>
</dbReference>
<reference evidence="1 2" key="2">
    <citation type="submission" date="2010-03" db="EMBL/GenBank/DDBJ databases">
        <authorList>
            <person name="Pajon A."/>
        </authorList>
    </citation>
    <scope>NUCLEOTIDE SEQUENCE [LARGE SCALE GENOMIC DNA]</scope>
    <source>
        <strain evidence="1 2">70/3</strain>
    </source>
</reference>
<reference evidence="1 2" key="1">
    <citation type="submission" date="2010-03" db="EMBL/GenBank/DDBJ databases">
        <title>The genome sequence of Eubacterium siraeum 70/3.</title>
        <authorList>
            <consortium name="metaHIT consortium -- http://www.metahit.eu/"/>
            <person name="Pajon A."/>
            <person name="Turner K."/>
            <person name="Parkhill J."/>
            <person name="Duncan S."/>
            <person name="Flint H."/>
        </authorList>
    </citation>
    <scope>NUCLEOTIDE SEQUENCE [LARGE SCALE GENOMIC DNA]</scope>
    <source>
        <strain evidence="1 2">70/3</strain>
    </source>
</reference>
<name>D4JR76_9FIRM</name>
<organism evidence="1 2">
    <name type="scientific">[Eubacterium] siraeum 70/3</name>
    <dbReference type="NCBI Taxonomy" id="657319"/>
    <lineage>
        <taxon>Bacteria</taxon>
        <taxon>Bacillati</taxon>
        <taxon>Bacillota</taxon>
        <taxon>Clostridia</taxon>
        <taxon>Eubacteriales</taxon>
        <taxon>Oscillospiraceae</taxon>
        <taxon>Oscillospiraceae incertae sedis</taxon>
    </lineage>
</organism>
<evidence type="ECO:0000313" key="1">
    <source>
        <dbReference type="EMBL" id="CBK95595.1"/>
    </source>
</evidence>
<dbReference type="EMBL" id="FP929044">
    <property type="protein sequence ID" value="CBK95595.1"/>
    <property type="molecule type" value="Genomic_DNA"/>
</dbReference>
<evidence type="ECO:0000313" key="2">
    <source>
        <dbReference type="Proteomes" id="UP000008803"/>
    </source>
</evidence>